<organism evidence="2 3">
    <name type="scientific">Solanum tuberosum</name>
    <name type="common">Potato</name>
    <dbReference type="NCBI Taxonomy" id="4113"/>
    <lineage>
        <taxon>Eukaryota</taxon>
        <taxon>Viridiplantae</taxon>
        <taxon>Streptophyta</taxon>
        <taxon>Embryophyta</taxon>
        <taxon>Tracheophyta</taxon>
        <taxon>Spermatophyta</taxon>
        <taxon>Magnoliopsida</taxon>
        <taxon>eudicotyledons</taxon>
        <taxon>Gunneridae</taxon>
        <taxon>Pentapetalae</taxon>
        <taxon>asterids</taxon>
        <taxon>lamiids</taxon>
        <taxon>Solanales</taxon>
        <taxon>Solanaceae</taxon>
        <taxon>Solanoideae</taxon>
        <taxon>Solaneae</taxon>
        <taxon>Solanum</taxon>
    </lineage>
</organism>
<feature type="region of interest" description="Disordered" evidence="1">
    <location>
        <begin position="46"/>
        <end position="82"/>
    </location>
</feature>
<feature type="compositionally biased region" description="Basic and acidic residues" evidence="1">
    <location>
        <begin position="68"/>
        <end position="82"/>
    </location>
</feature>
<protein>
    <recommendedName>
        <fullName evidence="4">CCHC-type domain-containing protein</fullName>
    </recommendedName>
</protein>
<evidence type="ECO:0008006" key="4">
    <source>
        <dbReference type="Google" id="ProtNLM"/>
    </source>
</evidence>
<sequence>MEINNNVRFHEKMNDVTIVEKIPHSLTPHYDYVVYSIKESKDIDELSLDELGRSRGRGRGRGNPGNRDGGRNLRVNDDYNKGRGKNFEKSKVEYYRCHKFGHCQSDCYSRLPNQMDKKSNFVPPSLFPWSHLPLPPPIPKREMRT</sequence>
<evidence type="ECO:0000256" key="1">
    <source>
        <dbReference type="SAM" id="MobiDB-lite"/>
    </source>
</evidence>
<dbReference type="Proteomes" id="UP000826656">
    <property type="component" value="Unassembled WGS sequence"/>
</dbReference>
<dbReference type="EMBL" id="JAIVGD010000018">
    <property type="protein sequence ID" value="KAH0755018.1"/>
    <property type="molecule type" value="Genomic_DNA"/>
</dbReference>
<name>A0ABQ7UV75_SOLTU</name>
<accession>A0ABQ7UV75</accession>
<comment type="caution">
    <text evidence="2">The sequence shown here is derived from an EMBL/GenBank/DDBJ whole genome shotgun (WGS) entry which is preliminary data.</text>
</comment>
<gene>
    <name evidence="2" type="ORF">KY290_025288</name>
</gene>
<keyword evidence="3" id="KW-1185">Reference proteome</keyword>
<proteinExistence type="predicted"/>
<reference evidence="2 3" key="1">
    <citation type="journal article" date="2021" name="bioRxiv">
        <title>Chromosome-scale and haplotype-resolved genome assembly of a tetraploid potato cultivar.</title>
        <authorList>
            <person name="Sun H."/>
            <person name="Jiao W.-B."/>
            <person name="Krause K."/>
            <person name="Campoy J.A."/>
            <person name="Goel M."/>
            <person name="Folz-Donahue K."/>
            <person name="Kukat C."/>
            <person name="Huettel B."/>
            <person name="Schneeberger K."/>
        </authorList>
    </citation>
    <scope>NUCLEOTIDE SEQUENCE [LARGE SCALE GENOMIC DNA]</scope>
    <source>
        <strain evidence="2">SolTubOtavaFocal</strain>
        <tissue evidence="2">Leaves</tissue>
    </source>
</reference>
<evidence type="ECO:0000313" key="2">
    <source>
        <dbReference type="EMBL" id="KAH0755018.1"/>
    </source>
</evidence>
<evidence type="ECO:0000313" key="3">
    <source>
        <dbReference type="Proteomes" id="UP000826656"/>
    </source>
</evidence>